<sequence length="183" mass="19906">MWSIPRCAGTGGLVALLEAARAEDVEVVFAESPRSLRELKAIHDEVLRAHSRFQELGVRAAGLWIDPATATVVIHVADSSTDVVRRLYAHHGSAVAVTGNGPVDLSERLPHTTEPRDDWPVPTLAPDDAAGRATEEVAELYRSEGFEVEFHHLGDPYGLESSLDPNRIRLLVHDGHVVDATRG</sequence>
<proteinExistence type="predicted"/>
<reference evidence="1 2" key="1">
    <citation type="journal article" date="2019" name="Int. J. Syst. Evol. Microbiol.">
        <title>The Global Catalogue of Microorganisms (GCM) 10K type strain sequencing project: providing services to taxonomists for standard genome sequencing and annotation.</title>
        <authorList>
            <consortium name="The Broad Institute Genomics Platform"/>
            <consortium name="The Broad Institute Genome Sequencing Center for Infectious Disease"/>
            <person name="Wu L."/>
            <person name="Ma J."/>
        </authorList>
    </citation>
    <scope>NUCLEOTIDE SEQUENCE [LARGE SCALE GENOMIC DNA]</scope>
    <source>
        <strain evidence="1 2">JCM 16009</strain>
    </source>
</reference>
<evidence type="ECO:0000313" key="2">
    <source>
        <dbReference type="Proteomes" id="UP001500449"/>
    </source>
</evidence>
<keyword evidence="2" id="KW-1185">Reference proteome</keyword>
<dbReference type="RefSeq" id="WP_344414594.1">
    <property type="nucleotide sequence ID" value="NZ_BAAAQK010000005.1"/>
</dbReference>
<dbReference type="EMBL" id="BAAAQK010000005">
    <property type="protein sequence ID" value="GAA1839847.1"/>
    <property type="molecule type" value="Genomic_DNA"/>
</dbReference>
<organism evidence="1 2">
    <name type="scientific">Pseudonocardia ailaonensis</name>
    <dbReference type="NCBI Taxonomy" id="367279"/>
    <lineage>
        <taxon>Bacteria</taxon>
        <taxon>Bacillati</taxon>
        <taxon>Actinomycetota</taxon>
        <taxon>Actinomycetes</taxon>
        <taxon>Pseudonocardiales</taxon>
        <taxon>Pseudonocardiaceae</taxon>
        <taxon>Pseudonocardia</taxon>
    </lineage>
</organism>
<protein>
    <submittedName>
        <fullName evidence="1">Uncharacterized protein</fullName>
    </submittedName>
</protein>
<gene>
    <name evidence="1" type="ORF">GCM10009836_18810</name>
</gene>
<name>A0ABN2MV48_9PSEU</name>
<comment type="caution">
    <text evidence="1">The sequence shown here is derived from an EMBL/GenBank/DDBJ whole genome shotgun (WGS) entry which is preliminary data.</text>
</comment>
<dbReference type="Proteomes" id="UP001500449">
    <property type="component" value="Unassembled WGS sequence"/>
</dbReference>
<accession>A0ABN2MV48</accession>
<evidence type="ECO:0000313" key="1">
    <source>
        <dbReference type="EMBL" id="GAA1839847.1"/>
    </source>
</evidence>